<dbReference type="Gene3D" id="3.40.50.1820">
    <property type="entry name" value="alpha/beta hydrolase"/>
    <property type="match status" value="1"/>
</dbReference>
<evidence type="ECO:0000313" key="3">
    <source>
        <dbReference type="Proteomes" id="UP000274909"/>
    </source>
</evidence>
<dbReference type="GO" id="GO:0016787">
    <property type="term" value="F:hydrolase activity"/>
    <property type="evidence" value="ECO:0007669"/>
    <property type="project" value="UniProtKB-KW"/>
</dbReference>
<dbReference type="RefSeq" id="WP_127051476.1">
    <property type="nucleotide sequence ID" value="NZ_RZGZ01000006.1"/>
</dbReference>
<dbReference type="EMBL" id="RZGZ01000006">
    <property type="protein sequence ID" value="RUQ97156.1"/>
    <property type="molecule type" value="Genomic_DNA"/>
</dbReference>
<reference evidence="2 3" key="1">
    <citation type="submission" date="2018-12" db="EMBL/GenBank/DDBJ databases">
        <authorList>
            <person name="Li F."/>
        </authorList>
    </citation>
    <scope>NUCLEOTIDE SEQUENCE [LARGE SCALE GENOMIC DNA]</scope>
    <source>
        <strain evidence="2 3">EGI 6500705</strain>
    </source>
</reference>
<protein>
    <submittedName>
        <fullName evidence="2">Alpha/beta hydrolase</fullName>
    </submittedName>
</protein>
<proteinExistence type="predicted"/>
<gene>
    <name evidence="2" type="ORF">ELQ94_16530</name>
</gene>
<evidence type="ECO:0000259" key="1">
    <source>
        <dbReference type="Pfam" id="PF12697"/>
    </source>
</evidence>
<keyword evidence="3" id="KW-1185">Reference proteome</keyword>
<dbReference type="OrthoDB" id="5495375at2"/>
<sequence>MDRDPAQRPPVLLVHGIRTSRSMWRGQVEALTAAGVTALAIDLPAHGDRIGEPFSLDAAFAAIDDAIASLGGRVVLVGLSLGGYLSIEYAGRRPEKVALLVASSCFTVPKGVGLAGYRGLARAIRRLPDRGSWLNDTMARLAVGQAAATDIGAGGVALDAMDETLAAVGQTDPISSLARYDGPVWFVTGALDHFRLDQRRYRAARPEAPFIVVPRASHLVSLVAPEAFTRIVLDAVQAAPDDVAAEPSDDFPSEG</sequence>
<name>A0A3S0VQY9_9MICO</name>
<dbReference type="Proteomes" id="UP000274909">
    <property type="component" value="Unassembled WGS sequence"/>
</dbReference>
<feature type="domain" description="AB hydrolase-1" evidence="1">
    <location>
        <begin position="11"/>
        <end position="228"/>
    </location>
</feature>
<evidence type="ECO:0000313" key="2">
    <source>
        <dbReference type="EMBL" id="RUQ97156.1"/>
    </source>
</evidence>
<dbReference type="AlphaFoldDB" id="A0A3S0VQY9"/>
<dbReference type="Pfam" id="PF12697">
    <property type="entry name" value="Abhydrolase_6"/>
    <property type="match status" value="1"/>
</dbReference>
<comment type="caution">
    <text evidence="2">The sequence shown here is derived from an EMBL/GenBank/DDBJ whole genome shotgun (WGS) entry which is preliminary data.</text>
</comment>
<dbReference type="InterPro" id="IPR050266">
    <property type="entry name" value="AB_hydrolase_sf"/>
</dbReference>
<dbReference type="InterPro" id="IPR000073">
    <property type="entry name" value="AB_hydrolase_1"/>
</dbReference>
<dbReference type="PANTHER" id="PTHR43798">
    <property type="entry name" value="MONOACYLGLYCEROL LIPASE"/>
    <property type="match status" value="1"/>
</dbReference>
<accession>A0A3S0VQY9</accession>
<organism evidence="2 3">
    <name type="scientific">Labedella endophytica</name>
    <dbReference type="NCBI Taxonomy" id="1523160"/>
    <lineage>
        <taxon>Bacteria</taxon>
        <taxon>Bacillati</taxon>
        <taxon>Actinomycetota</taxon>
        <taxon>Actinomycetes</taxon>
        <taxon>Micrococcales</taxon>
        <taxon>Microbacteriaceae</taxon>
        <taxon>Labedella</taxon>
    </lineage>
</organism>
<dbReference type="InterPro" id="IPR029058">
    <property type="entry name" value="AB_hydrolase_fold"/>
</dbReference>
<keyword evidence="2" id="KW-0378">Hydrolase</keyword>
<dbReference type="SUPFAM" id="SSF53474">
    <property type="entry name" value="alpha/beta-Hydrolases"/>
    <property type="match status" value="1"/>
</dbReference>